<evidence type="ECO:0000313" key="2">
    <source>
        <dbReference type="Proteomes" id="UP000256964"/>
    </source>
</evidence>
<reference evidence="1 2" key="1">
    <citation type="journal article" date="2018" name="Biotechnol. Biofuels">
        <title>Integrative visual omics of the white-rot fungus Polyporus brumalis exposes the biotechnological potential of its oxidative enzymes for delignifying raw plant biomass.</title>
        <authorList>
            <person name="Miyauchi S."/>
            <person name="Rancon A."/>
            <person name="Drula E."/>
            <person name="Hage H."/>
            <person name="Chaduli D."/>
            <person name="Favel A."/>
            <person name="Grisel S."/>
            <person name="Henrissat B."/>
            <person name="Herpoel-Gimbert I."/>
            <person name="Ruiz-Duenas F.J."/>
            <person name="Chevret D."/>
            <person name="Hainaut M."/>
            <person name="Lin J."/>
            <person name="Wang M."/>
            <person name="Pangilinan J."/>
            <person name="Lipzen A."/>
            <person name="Lesage-Meessen L."/>
            <person name="Navarro D."/>
            <person name="Riley R."/>
            <person name="Grigoriev I.V."/>
            <person name="Zhou S."/>
            <person name="Raouche S."/>
            <person name="Rosso M.N."/>
        </authorList>
    </citation>
    <scope>NUCLEOTIDE SEQUENCE [LARGE SCALE GENOMIC DNA]</scope>
    <source>
        <strain evidence="1 2">BRFM 1820</strain>
    </source>
</reference>
<feature type="non-terminal residue" evidence="1">
    <location>
        <position position="92"/>
    </location>
</feature>
<gene>
    <name evidence="1" type="ORF">OH76DRAFT_1302062</name>
</gene>
<dbReference type="EMBL" id="KZ857491">
    <property type="protein sequence ID" value="RDX42157.1"/>
    <property type="molecule type" value="Genomic_DNA"/>
</dbReference>
<feature type="non-terminal residue" evidence="1">
    <location>
        <position position="1"/>
    </location>
</feature>
<evidence type="ECO:0000313" key="1">
    <source>
        <dbReference type="EMBL" id="RDX42157.1"/>
    </source>
</evidence>
<dbReference type="AlphaFoldDB" id="A0A371CPM4"/>
<name>A0A371CPM4_9APHY</name>
<proteinExistence type="predicted"/>
<organism evidence="1 2">
    <name type="scientific">Lentinus brumalis</name>
    <dbReference type="NCBI Taxonomy" id="2498619"/>
    <lineage>
        <taxon>Eukaryota</taxon>
        <taxon>Fungi</taxon>
        <taxon>Dikarya</taxon>
        <taxon>Basidiomycota</taxon>
        <taxon>Agaricomycotina</taxon>
        <taxon>Agaricomycetes</taxon>
        <taxon>Polyporales</taxon>
        <taxon>Polyporaceae</taxon>
        <taxon>Lentinus</taxon>
    </lineage>
</organism>
<sequence>TRLLQVFKDATMFFSQGSPNIAAVIPAMDLIDTSLTNGARDADLDPAIRKAVPLAKRTLNQYYKATDMSATYHIAMLLHPRHKAAYFECAGW</sequence>
<protein>
    <recommendedName>
        <fullName evidence="3">hAT-like transposase RNase-H fold domain-containing protein</fullName>
    </recommendedName>
</protein>
<accession>A0A371CPM4</accession>
<dbReference type="Proteomes" id="UP000256964">
    <property type="component" value="Unassembled WGS sequence"/>
</dbReference>
<evidence type="ECO:0008006" key="3">
    <source>
        <dbReference type="Google" id="ProtNLM"/>
    </source>
</evidence>
<keyword evidence="2" id="KW-1185">Reference proteome</keyword>
<dbReference type="OrthoDB" id="2792018at2759"/>